<evidence type="ECO:0000256" key="2">
    <source>
        <dbReference type="ARBA" id="ARBA00023157"/>
    </source>
</evidence>
<feature type="domain" description="CUB" evidence="6">
    <location>
        <begin position="159"/>
        <end position="283"/>
    </location>
</feature>
<dbReference type="PANTHER" id="PTHR24251">
    <property type="entry name" value="OVOCHYMASE-RELATED"/>
    <property type="match status" value="1"/>
</dbReference>
<dbReference type="SMART" id="SM00042">
    <property type="entry name" value="CUB"/>
    <property type="match status" value="3"/>
</dbReference>
<feature type="region of interest" description="Disordered" evidence="4">
    <location>
        <begin position="537"/>
        <end position="556"/>
    </location>
</feature>
<comment type="caution">
    <text evidence="7">The sequence shown here is derived from an EMBL/GenBank/DDBJ whole genome shotgun (WGS) entry which is preliminary data.</text>
</comment>
<dbReference type="Pfam" id="PF00431">
    <property type="entry name" value="CUB"/>
    <property type="match status" value="2"/>
</dbReference>
<feature type="domain" description="CUB" evidence="6">
    <location>
        <begin position="293"/>
        <end position="433"/>
    </location>
</feature>
<proteinExistence type="predicted"/>
<keyword evidence="8" id="KW-1185">Reference proteome</keyword>
<evidence type="ECO:0000313" key="8">
    <source>
        <dbReference type="Proteomes" id="UP001159427"/>
    </source>
</evidence>
<feature type="domain" description="CUB" evidence="6">
    <location>
        <begin position="18"/>
        <end position="153"/>
    </location>
</feature>
<evidence type="ECO:0000256" key="4">
    <source>
        <dbReference type="SAM" id="MobiDB-lite"/>
    </source>
</evidence>
<sequence>MATTKINVLGNISLRETCPTNTSLEFASKFYQKRILSPNYPYRYFLTDSNCSWLIQSNLSNGAGYIIEVVINAFSLEGSENSLSFYDGVSPTTSRLLGTYRRSHSPDHGVFYTTGPFLYVELKVLQKPRWRTDGYWRWKEYDRGRFDISYLAVKKETICSPPFSDSKVQWLHGSSGTLFGPNYPNPYANAIGMRSCTWVISVSTDNLVNLTFEHSLYEAFGTKGSVEVRDGQSAHDEMIFNAGFGNQFSVYSTGRYMRIKFRFFISGRDGNQGLGLKAHFKATPLYMRETCLPGNKLNPQLQLTRDQGTLKSPMKYYPPNLYCRWSIKVTEEKPVELTFKRIDTARSCTDWDPAKRICLSYECEDYVEVQWVERNYTMVRKKYCGFLYKTKDKYHKLPDAIISTYGSLTVIFSSNAKVTGIKYSGFEATFKALDPSNGSYKNQNSSYQGKFQGNVDQGKGNLDQASEELELCDGNSFGGKTRKIAIGLSVGVVMLIALVASIVCFVRRRKARALSNHLTTVNARNTSSVTTPLTRANAGNNGHVTAMETRNNSRDTSLAATRAITTASYGTQTSPLSPQATRQHSANLSPSMNSASLQKIPSGPPPAYPGSPDSPPPYPGIVEVPQYPPPGQSYPWEQRPQPSAPPPSP</sequence>
<keyword evidence="5" id="KW-0812">Transmembrane</keyword>
<keyword evidence="1" id="KW-0677">Repeat</keyword>
<dbReference type="Proteomes" id="UP001159427">
    <property type="component" value="Unassembled WGS sequence"/>
</dbReference>
<evidence type="ECO:0000313" key="7">
    <source>
        <dbReference type="EMBL" id="CAH3019140.1"/>
    </source>
</evidence>
<dbReference type="InterPro" id="IPR000859">
    <property type="entry name" value="CUB_dom"/>
</dbReference>
<dbReference type="CDD" id="cd00041">
    <property type="entry name" value="CUB"/>
    <property type="match status" value="3"/>
</dbReference>
<feature type="compositionally biased region" description="Pro residues" evidence="4">
    <location>
        <begin position="602"/>
        <end position="619"/>
    </location>
</feature>
<reference evidence="7 8" key="1">
    <citation type="submission" date="2022-05" db="EMBL/GenBank/DDBJ databases">
        <authorList>
            <consortium name="Genoscope - CEA"/>
            <person name="William W."/>
        </authorList>
    </citation>
    <scope>NUCLEOTIDE SEQUENCE [LARGE SCALE GENOMIC DNA]</scope>
</reference>
<evidence type="ECO:0000259" key="6">
    <source>
        <dbReference type="PROSITE" id="PS01180"/>
    </source>
</evidence>
<dbReference type="InterPro" id="IPR035914">
    <property type="entry name" value="Sperma_CUB_dom_sf"/>
</dbReference>
<evidence type="ECO:0000256" key="3">
    <source>
        <dbReference type="PROSITE-ProRule" id="PRU00059"/>
    </source>
</evidence>
<feature type="region of interest" description="Disordered" evidence="4">
    <location>
        <begin position="567"/>
        <end position="649"/>
    </location>
</feature>
<keyword evidence="5" id="KW-0472">Membrane</keyword>
<gene>
    <name evidence="7" type="ORF">PEVE_00001280</name>
</gene>
<name>A0ABN8LPJ5_9CNID</name>
<accession>A0ABN8LPJ5</accession>
<dbReference type="EMBL" id="CALNXI010000107">
    <property type="protein sequence ID" value="CAH3019140.1"/>
    <property type="molecule type" value="Genomic_DNA"/>
</dbReference>
<comment type="caution">
    <text evidence="3">Lacks conserved residue(s) required for the propagation of feature annotation.</text>
</comment>
<dbReference type="Gene3D" id="2.60.120.290">
    <property type="entry name" value="Spermadhesin, CUB domain"/>
    <property type="match status" value="3"/>
</dbReference>
<evidence type="ECO:0000256" key="5">
    <source>
        <dbReference type="SAM" id="Phobius"/>
    </source>
</evidence>
<dbReference type="SUPFAM" id="SSF49854">
    <property type="entry name" value="Spermadhesin, CUB domain"/>
    <property type="match status" value="3"/>
</dbReference>
<keyword evidence="2" id="KW-1015">Disulfide bond</keyword>
<dbReference type="PROSITE" id="PS01180">
    <property type="entry name" value="CUB"/>
    <property type="match status" value="3"/>
</dbReference>
<keyword evidence="5" id="KW-1133">Transmembrane helix</keyword>
<evidence type="ECO:0000256" key="1">
    <source>
        <dbReference type="ARBA" id="ARBA00022737"/>
    </source>
</evidence>
<protein>
    <recommendedName>
        <fullName evidence="6">CUB domain-containing protein</fullName>
    </recommendedName>
</protein>
<feature type="compositionally biased region" description="Polar residues" evidence="4">
    <location>
        <begin position="567"/>
        <end position="599"/>
    </location>
</feature>
<feature type="transmembrane region" description="Helical" evidence="5">
    <location>
        <begin position="484"/>
        <end position="506"/>
    </location>
</feature>
<organism evidence="7 8">
    <name type="scientific">Porites evermanni</name>
    <dbReference type="NCBI Taxonomy" id="104178"/>
    <lineage>
        <taxon>Eukaryota</taxon>
        <taxon>Metazoa</taxon>
        <taxon>Cnidaria</taxon>
        <taxon>Anthozoa</taxon>
        <taxon>Hexacorallia</taxon>
        <taxon>Scleractinia</taxon>
        <taxon>Fungiina</taxon>
        <taxon>Poritidae</taxon>
        <taxon>Porites</taxon>
    </lineage>
</organism>